<keyword evidence="4" id="KW-0963">Cytoplasm</keyword>
<proteinExistence type="inferred from homology"/>
<keyword evidence="5" id="KW-0727">SH2 domain</keyword>
<dbReference type="Proteomes" id="UP001155660">
    <property type="component" value="Chromosome A13"/>
</dbReference>
<organism evidence="9">
    <name type="scientific">Cyprinus carpio</name>
    <name type="common">Common carp</name>
    <dbReference type="NCBI Taxonomy" id="7962"/>
    <lineage>
        <taxon>Eukaryota</taxon>
        <taxon>Metazoa</taxon>
        <taxon>Chordata</taxon>
        <taxon>Craniata</taxon>
        <taxon>Vertebrata</taxon>
        <taxon>Euteleostomi</taxon>
        <taxon>Actinopterygii</taxon>
        <taxon>Neopterygii</taxon>
        <taxon>Teleostei</taxon>
        <taxon>Ostariophysi</taxon>
        <taxon>Cypriniformes</taxon>
        <taxon>Cyprinidae</taxon>
        <taxon>Cyprininae</taxon>
        <taxon>Cyprinus</taxon>
    </lineage>
</organism>
<dbReference type="PANTHER" id="PTHR23101:SF51">
    <property type="entry name" value="RAS AND RAB INTERACTOR 2"/>
    <property type="match status" value="1"/>
</dbReference>
<evidence type="ECO:0000256" key="3">
    <source>
        <dbReference type="ARBA" id="ARBA00022468"/>
    </source>
</evidence>
<dbReference type="InterPro" id="IPR045046">
    <property type="entry name" value="Vps9-like"/>
</dbReference>
<dbReference type="GeneID" id="122147231"/>
<protein>
    <submittedName>
        <fullName evidence="9">Ras and Rab interactor 2 isoform X2</fullName>
    </submittedName>
</protein>
<feature type="region of interest" description="Disordered" evidence="6">
    <location>
        <begin position="431"/>
        <end position="454"/>
    </location>
</feature>
<dbReference type="PROSITE" id="PS51205">
    <property type="entry name" value="VPS9"/>
    <property type="match status" value="1"/>
</dbReference>
<dbReference type="Pfam" id="PF00788">
    <property type="entry name" value="RA"/>
    <property type="match status" value="1"/>
</dbReference>
<dbReference type="InterPro" id="IPR003123">
    <property type="entry name" value="VPS9"/>
</dbReference>
<reference evidence="9" key="1">
    <citation type="submission" date="2025-08" db="UniProtKB">
        <authorList>
            <consortium name="RefSeq"/>
        </authorList>
    </citation>
    <scope>IDENTIFICATION</scope>
    <source>
        <tissue evidence="9">Muscle</tissue>
    </source>
</reference>
<feature type="compositionally biased region" description="Basic and acidic residues" evidence="6">
    <location>
        <begin position="443"/>
        <end position="454"/>
    </location>
</feature>
<gene>
    <name evidence="9" type="primary">rin2a</name>
</gene>
<dbReference type="SMART" id="SM00314">
    <property type="entry name" value="RA"/>
    <property type="match status" value="1"/>
</dbReference>
<dbReference type="SMART" id="SM00167">
    <property type="entry name" value="VPS9"/>
    <property type="match status" value="1"/>
</dbReference>
<dbReference type="RefSeq" id="XP_042624897.1">
    <property type="nucleotide sequence ID" value="XM_042768963.1"/>
</dbReference>
<comment type="subcellular location">
    <subcellularLocation>
        <location evidence="1">Cytoplasm</location>
    </subcellularLocation>
</comment>
<evidence type="ECO:0000256" key="1">
    <source>
        <dbReference type="ARBA" id="ARBA00004496"/>
    </source>
</evidence>
<evidence type="ECO:0000313" key="9">
    <source>
        <dbReference type="RefSeq" id="XP_042624897.1"/>
    </source>
</evidence>
<dbReference type="Pfam" id="PF02204">
    <property type="entry name" value="VPS9"/>
    <property type="match status" value="1"/>
</dbReference>
<dbReference type="SMR" id="A0A9Q9YR75"/>
<evidence type="ECO:0000259" key="8">
    <source>
        <dbReference type="PROSITE" id="PS51205"/>
    </source>
</evidence>
<dbReference type="GO" id="GO:0016192">
    <property type="term" value="P:vesicle-mediated transport"/>
    <property type="evidence" value="ECO:0007669"/>
    <property type="project" value="InterPro"/>
</dbReference>
<dbReference type="AlphaFoldDB" id="A0A9Q9YR75"/>
<keyword evidence="3" id="KW-0343">GTPase activation</keyword>
<sequence>MSKEMMMQSCLMDRSSSFFKLIDTFSTEISELKQEMVQPAREPETEILQGLEGEVSGLFLQSSACAGAPGVRDSGYDSLRRRMSILDRLMQTHSVWLLLSLSDEEARCILQSQPAGTFVVRRCYKLQKKVISLRMDSDTPIVLDFPVKESQYTFSLEGSGISFADLFRLVAFCCISRDVLPFTLKLPEAIAAAKTPKDLEEVAQLGRGFWDSELCNKRKSSVSGEKVCEIAQQRLKQWLSPRVPAIPFTRTPSELECSQSNGALCFINPLFLQTHQTKPSPKIRESSPGNTNRQNREDSVFCRAKSSQNKSHASVSRSNSERSPPPRPPPPRFASVRSAVLRKQKTMPETVCWMKMSQEKSSLLGRLGSSFSSLSPSSSPPKKFSKPILVPSSRSKNSSGLLDADGLRCHMALDDQTIEEAVSWSLAKLSSRNSTALENGSPMDEHCSSGRERLSDISISTSSSDSLDFTHSFSLPIEASPSRTERPSGDSSLEEEEEEEDDGINLESDQEVPPPFKSKKQNGAGTFVLPRALRGHLRKMSGVLNSLMTPEKRAIRKIVEQSRDKGTYFGCLVQDYVSFLQENCGCHTSGLDLLQTLRQFITQMKSYLLQSSELDPPIESLIPEDQIDQVLEKAMHKCVLKPLKPVIEVALRDFQVSSGTWQQLKENLVLAKAKQPQEMGVDGALPPDPVAIEKIRHKFHNMCKMYSPEKKVSLLLSVCKLIYTIMESNSGRMYGADDFLPMLTYVMAQCDMPQLDAEIEYMMELLDPSLLHGEGGYYLTSAYGAMSLIKNFQEDQAARVLSSETRNTLHQWHRRRTTQRTTPTVDDFQVNSLLDMNYLRVALQDASSGCTAKTLYVQPYSTTEDVCQKCADKFKISDPENYALFLLTDETSQQLAPDTHPQRIKAELHSRPQPQLFYFVYRQIQNLTVTSDQLNNNTSPN</sequence>
<dbReference type="GO" id="GO:0030139">
    <property type="term" value="C:endocytic vesicle"/>
    <property type="evidence" value="ECO:0007669"/>
    <property type="project" value="TreeGrafter"/>
</dbReference>
<evidence type="ECO:0000256" key="2">
    <source>
        <dbReference type="ARBA" id="ARBA00006919"/>
    </source>
</evidence>
<evidence type="ECO:0000256" key="5">
    <source>
        <dbReference type="ARBA" id="ARBA00022999"/>
    </source>
</evidence>
<accession>A0A9Q9YR75</accession>
<name>A0A9Q9YR75_CYPCA</name>
<dbReference type="GO" id="GO:0005096">
    <property type="term" value="F:GTPase activator activity"/>
    <property type="evidence" value="ECO:0007669"/>
    <property type="project" value="UniProtKB-KW"/>
</dbReference>
<dbReference type="GO" id="GO:0007165">
    <property type="term" value="P:signal transduction"/>
    <property type="evidence" value="ECO:0007669"/>
    <property type="project" value="InterPro"/>
</dbReference>
<feature type="compositionally biased region" description="Low complexity" evidence="6">
    <location>
        <begin position="367"/>
        <end position="382"/>
    </location>
</feature>
<dbReference type="GO" id="GO:0031267">
    <property type="term" value="F:small GTPase binding"/>
    <property type="evidence" value="ECO:0007669"/>
    <property type="project" value="TreeGrafter"/>
</dbReference>
<comment type="similarity">
    <text evidence="2">Belongs to the RIN (Ras interaction/interference) family.</text>
</comment>
<dbReference type="InterPro" id="IPR000159">
    <property type="entry name" value="RA_dom"/>
</dbReference>
<feature type="domain" description="VPS9" evidence="8">
    <location>
        <begin position="658"/>
        <end position="798"/>
    </location>
</feature>
<dbReference type="FunFam" id="1.20.1050.80:FF:000002">
    <property type="entry name" value="Ras and Rab interactor 2"/>
    <property type="match status" value="1"/>
</dbReference>
<dbReference type="Pfam" id="PF23268">
    <property type="entry name" value="RIN1"/>
    <property type="match status" value="1"/>
</dbReference>
<evidence type="ECO:0000256" key="4">
    <source>
        <dbReference type="ARBA" id="ARBA00022490"/>
    </source>
</evidence>
<dbReference type="PANTHER" id="PTHR23101">
    <property type="entry name" value="RAB GDP/GTP EXCHANGE FACTOR"/>
    <property type="match status" value="1"/>
</dbReference>
<dbReference type="PROSITE" id="PS50200">
    <property type="entry name" value="RA"/>
    <property type="match status" value="1"/>
</dbReference>
<dbReference type="GO" id="GO:0005085">
    <property type="term" value="F:guanyl-nucleotide exchange factor activity"/>
    <property type="evidence" value="ECO:0007669"/>
    <property type="project" value="InterPro"/>
</dbReference>
<feature type="region of interest" description="Disordered" evidence="6">
    <location>
        <begin position="472"/>
        <end position="523"/>
    </location>
</feature>
<evidence type="ECO:0000259" key="7">
    <source>
        <dbReference type="PROSITE" id="PS50200"/>
    </source>
</evidence>
<feature type="domain" description="Ras-associating" evidence="7">
    <location>
        <begin position="835"/>
        <end position="926"/>
    </location>
</feature>
<feature type="compositionally biased region" description="Pro residues" evidence="6">
    <location>
        <begin position="323"/>
        <end position="332"/>
    </location>
</feature>
<feature type="compositionally biased region" description="Acidic residues" evidence="6">
    <location>
        <begin position="492"/>
        <end position="510"/>
    </location>
</feature>
<feature type="region of interest" description="Disordered" evidence="6">
    <location>
        <begin position="367"/>
        <end position="399"/>
    </location>
</feature>
<dbReference type="CTD" id="100006622"/>
<evidence type="ECO:0000256" key="6">
    <source>
        <dbReference type="SAM" id="MobiDB-lite"/>
    </source>
</evidence>
<feature type="region of interest" description="Disordered" evidence="6">
    <location>
        <begin position="276"/>
        <end position="338"/>
    </location>
</feature>
<dbReference type="GO" id="GO:0005829">
    <property type="term" value="C:cytosol"/>
    <property type="evidence" value="ECO:0007669"/>
    <property type="project" value="TreeGrafter"/>
</dbReference>